<feature type="compositionally biased region" description="Basic and acidic residues" evidence="1">
    <location>
        <begin position="287"/>
        <end position="297"/>
    </location>
</feature>
<feature type="region of interest" description="Disordered" evidence="1">
    <location>
        <begin position="349"/>
        <end position="389"/>
    </location>
</feature>
<evidence type="ECO:0000313" key="2">
    <source>
        <dbReference type="EMBL" id="CDW71152.1"/>
    </source>
</evidence>
<name>A0A077ZMF5_STYLE</name>
<protein>
    <submittedName>
        <fullName evidence="2">Uncharacterized protein</fullName>
    </submittedName>
</protein>
<feature type="region of interest" description="Disordered" evidence="1">
    <location>
        <begin position="969"/>
        <end position="989"/>
    </location>
</feature>
<feature type="region of interest" description="Disordered" evidence="1">
    <location>
        <begin position="281"/>
        <end position="317"/>
    </location>
</feature>
<gene>
    <name evidence="2" type="primary">Contig15615.g16639</name>
    <name evidence="2" type="ORF">STYLEM_91</name>
</gene>
<feature type="compositionally biased region" description="Low complexity" evidence="1">
    <location>
        <begin position="127"/>
        <end position="137"/>
    </location>
</feature>
<dbReference type="InParanoid" id="A0A077ZMF5"/>
<feature type="region of interest" description="Disordered" evidence="1">
    <location>
        <begin position="881"/>
        <end position="953"/>
    </location>
</feature>
<reference evidence="2 3" key="1">
    <citation type="submission" date="2014-06" db="EMBL/GenBank/DDBJ databases">
        <authorList>
            <person name="Swart Estienne"/>
        </authorList>
    </citation>
    <scope>NUCLEOTIDE SEQUENCE [LARGE SCALE GENOMIC DNA]</scope>
    <source>
        <strain evidence="2 3">130c</strain>
    </source>
</reference>
<organism evidence="2 3">
    <name type="scientific">Stylonychia lemnae</name>
    <name type="common">Ciliate</name>
    <dbReference type="NCBI Taxonomy" id="5949"/>
    <lineage>
        <taxon>Eukaryota</taxon>
        <taxon>Sar</taxon>
        <taxon>Alveolata</taxon>
        <taxon>Ciliophora</taxon>
        <taxon>Intramacronucleata</taxon>
        <taxon>Spirotrichea</taxon>
        <taxon>Stichotrichia</taxon>
        <taxon>Sporadotrichida</taxon>
        <taxon>Oxytrichidae</taxon>
        <taxon>Stylonychinae</taxon>
        <taxon>Stylonychia</taxon>
    </lineage>
</organism>
<evidence type="ECO:0000313" key="3">
    <source>
        <dbReference type="Proteomes" id="UP000039865"/>
    </source>
</evidence>
<proteinExistence type="predicted"/>
<feature type="compositionally biased region" description="Polar residues" evidence="1">
    <location>
        <begin position="881"/>
        <end position="896"/>
    </location>
</feature>
<dbReference type="OrthoDB" id="327887at2759"/>
<feature type="region of interest" description="Disordered" evidence="1">
    <location>
        <begin position="127"/>
        <end position="148"/>
    </location>
</feature>
<feature type="compositionally biased region" description="Polar residues" evidence="1">
    <location>
        <begin position="298"/>
        <end position="311"/>
    </location>
</feature>
<dbReference type="Proteomes" id="UP000039865">
    <property type="component" value="Unassembled WGS sequence"/>
</dbReference>
<dbReference type="AlphaFoldDB" id="A0A077ZMF5"/>
<dbReference type="PANTHER" id="PTHR38150:SF1">
    <property type="entry name" value="PFU DOMAIN-CONTAINING PROTEIN"/>
    <property type="match status" value="1"/>
</dbReference>
<dbReference type="EMBL" id="CCKQ01000089">
    <property type="protein sequence ID" value="CDW71152.1"/>
    <property type="molecule type" value="Genomic_DNA"/>
</dbReference>
<accession>A0A077ZMF5</accession>
<feature type="compositionally biased region" description="Polar residues" evidence="1">
    <location>
        <begin position="980"/>
        <end position="989"/>
    </location>
</feature>
<keyword evidence="3" id="KW-1185">Reference proteome</keyword>
<dbReference type="PANTHER" id="PTHR38150">
    <property type="entry name" value="EF-HAND DOMAIN-CONTAINING PROTEIN"/>
    <property type="match status" value="1"/>
</dbReference>
<evidence type="ECO:0000256" key="1">
    <source>
        <dbReference type="SAM" id="MobiDB-lite"/>
    </source>
</evidence>
<sequence>MSRELERDFLNLSTWNYKSQNQEVIQLPLAQEFKLMLVDQYPFSSEKLIGVWYISSLYHAWSTLVKSHQVKQDYDNDDDGFDFSDTDEGILKEGPNNFKHKKMMNQHELIPVTTMEHTQFQQSLQQQTQFSMTQNNQRSASPQKQQLDIRPEKLSAFGQSNTIDYAQQQQNSKVFQDKSNGYQNHTFDKTLAKQSQISNLLVGSKSQSFLHSKRNTTEIGNNTDQSKFLINYNQNQTISHPENIHHQHNKSYQPEADFRKAYKKLEQQMKVTSSLLAPVAQTQRQGQKFDHQGKTFDRQSQSYGNGNQNSHQNDKKFNVNEFIQKNIDFEEKKKQRLVQLQEQQELQDLEQCTFEPNKHRSQSGNRNGKRQNQHRNPEQFLEDQAKKEEERQIRLNMQAEMIMAKQQEQLKAAPRINDKSKKLLEKQKLQRPQQNEIEVHQRLYAQNNKQKLQQVLLANQDMGRNTEKSQFEGSISQNTNLSFRPKIHKKSQLIKRDKPIEDHLYDDAKMRKQKKENKIQEASIQEQYALQMMSSKQLSANSEKYFIQKFTKEIIRQWQTLPLDEISQSNETLNYLIYKEFMVRLGFMAEKHLSTSQRENDSLDQEKSIVYDLWKYLGGEVYSHITLNNLRIFLLAIMGTYLEPGLNKNEQELRKVPGTLYGEFNSSGDLFLELNEISLIQKEFHQLYLNRTQFESKQRTLRKQDMMNLQEFEFKPTVNNISKDIALKYREKLEEVCQAKLTSIDWLIQPAKNPKWQETAKEIVEQEQLKECTFKPEVSTYRRDSNRGKSQELMQNFNKRKDSSQSAAKIRSRELMPNSGNKFNDLFELSKKLLPKKEKMDKSNADYEFERMKDELTFHPQIIQSQENSYFKNPNQSMITSKSVTNIRGSQQTIQRLQKARDEKEQLRLLNESGRHRNESQSNRKASPHRNQSESRQQSTTVKPKKFNKGNISMLSSSANDKIEYAQSNQKYQDHDTRTNDLQGTRQLDPSTFDEYLGVNKESSRTQSVKEPFPTTPNEEKIPMLYVDINLGQGNMERVVVFPGNSALDLANDFAKRHNLDNDTKQKLKDLLDQQIQNVALNGIQ</sequence>
<feature type="compositionally biased region" description="Basic and acidic residues" evidence="1">
    <location>
        <begin position="899"/>
        <end position="919"/>
    </location>
</feature>